<accession>A0A177NR65</accession>
<proteinExistence type="inferred from homology"/>
<feature type="active site" description="Nucleophile" evidence="9">
    <location>
        <position position="135"/>
    </location>
</feature>
<evidence type="ECO:0000256" key="3">
    <source>
        <dbReference type="ARBA" id="ARBA00022676"/>
    </source>
</evidence>
<dbReference type="AlphaFoldDB" id="A0A177NR65"/>
<keyword evidence="4" id="KW-0808">Transferase</keyword>
<comment type="pathway">
    <text evidence="1 9">Cell wall biogenesis; peptidoglycan biosynthesis.</text>
</comment>
<evidence type="ECO:0000313" key="11">
    <source>
        <dbReference type="EMBL" id="OAI20568.1"/>
    </source>
</evidence>
<dbReference type="GO" id="GO:0018104">
    <property type="term" value="P:peptidoglycan-protein cross-linking"/>
    <property type="evidence" value="ECO:0007669"/>
    <property type="project" value="TreeGrafter"/>
</dbReference>
<dbReference type="UniPathway" id="UPA00219"/>
<keyword evidence="12" id="KW-1185">Reference proteome</keyword>
<dbReference type="GO" id="GO:0005576">
    <property type="term" value="C:extracellular region"/>
    <property type="evidence" value="ECO:0007669"/>
    <property type="project" value="TreeGrafter"/>
</dbReference>
<dbReference type="EMBL" id="LUUI01000041">
    <property type="protein sequence ID" value="OAI20568.1"/>
    <property type="molecule type" value="Genomic_DNA"/>
</dbReference>
<feature type="active site" description="Proton donor/acceptor" evidence="9">
    <location>
        <position position="119"/>
    </location>
</feature>
<comment type="caution">
    <text evidence="11">The sequence shown here is derived from an EMBL/GenBank/DDBJ whole genome shotgun (WGS) entry which is preliminary data.</text>
</comment>
<dbReference type="PANTHER" id="PTHR30582:SF24">
    <property type="entry name" value="L,D-TRANSPEPTIDASE ERFK_SRFK-RELATED"/>
    <property type="match status" value="1"/>
</dbReference>
<dbReference type="RefSeq" id="WP_066977605.1">
    <property type="nucleotide sequence ID" value="NZ_LUUI01000041.1"/>
</dbReference>
<dbReference type="Gene3D" id="2.40.440.10">
    <property type="entry name" value="L,D-transpeptidase catalytic domain-like"/>
    <property type="match status" value="1"/>
</dbReference>
<dbReference type="GO" id="GO:0008360">
    <property type="term" value="P:regulation of cell shape"/>
    <property type="evidence" value="ECO:0007669"/>
    <property type="project" value="UniProtKB-UniRule"/>
</dbReference>
<dbReference type="Proteomes" id="UP000078476">
    <property type="component" value="Unassembled WGS sequence"/>
</dbReference>
<dbReference type="InterPro" id="IPR038063">
    <property type="entry name" value="Transpep_catalytic_dom"/>
</dbReference>
<feature type="domain" description="L,D-TPase catalytic" evidence="10">
    <location>
        <begin position="3"/>
        <end position="159"/>
    </location>
</feature>
<dbReference type="GO" id="GO:0071555">
    <property type="term" value="P:cell wall organization"/>
    <property type="evidence" value="ECO:0007669"/>
    <property type="project" value="UniProtKB-UniRule"/>
</dbReference>
<evidence type="ECO:0000256" key="8">
    <source>
        <dbReference type="ARBA" id="ARBA00023316"/>
    </source>
</evidence>
<keyword evidence="6 9" id="KW-0133">Cell shape</keyword>
<evidence type="ECO:0000256" key="4">
    <source>
        <dbReference type="ARBA" id="ARBA00022679"/>
    </source>
</evidence>
<dbReference type="STRING" id="980561.A1359_20785"/>
<keyword evidence="5" id="KW-0378">Hydrolase</keyword>
<dbReference type="Pfam" id="PF03734">
    <property type="entry name" value="YkuD"/>
    <property type="match status" value="1"/>
</dbReference>
<dbReference type="InterPro" id="IPR005490">
    <property type="entry name" value="LD_TPept_cat_dom"/>
</dbReference>
<dbReference type="PROSITE" id="PS52029">
    <property type="entry name" value="LD_TPASE"/>
    <property type="match status" value="1"/>
</dbReference>
<evidence type="ECO:0000259" key="10">
    <source>
        <dbReference type="PROSITE" id="PS52029"/>
    </source>
</evidence>
<dbReference type="InterPro" id="IPR050979">
    <property type="entry name" value="LD-transpeptidase"/>
</dbReference>
<gene>
    <name evidence="11" type="ORF">A1359_20785</name>
</gene>
<evidence type="ECO:0000256" key="1">
    <source>
        <dbReference type="ARBA" id="ARBA00004752"/>
    </source>
</evidence>
<evidence type="ECO:0000313" key="12">
    <source>
        <dbReference type="Proteomes" id="UP000078476"/>
    </source>
</evidence>
<keyword evidence="7 9" id="KW-0573">Peptidoglycan synthesis</keyword>
<evidence type="ECO:0000256" key="7">
    <source>
        <dbReference type="ARBA" id="ARBA00022984"/>
    </source>
</evidence>
<dbReference type="GO" id="GO:0016757">
    <property type="term" value="F:glycosyltransferase activity"/>
    <property type="evidence" value="ECO:0007669"/>
    <property type="project" value="UniProtKB-KW"/>
</dbReference>
<evidence type="ECO:0000256" key="6">
    <source>
        <dbReference type="ARBA" id="ARBA00022960"/>
    </source>
</evidence>
<evidence type="ECO:0000256" key="9">
    <source>
        <dbReference type="PROSITE-ProRule" id="PRU01373"/>
    </source>
</evidence>
<sequence>MTLHLDVSIASQQLILFEDEQVIKRYPISTAKNGPGQLKGSECTPTGWHRIRVKIGAGAPINSVFIGRRQTGEIYTSQLAAQQPARDWILSRILWLSGLEPGHNRYGNVDSCWRYIYIHGCPDELMCGVPASHGCIRMANADVIELFDAVQPGCKVMIHA</sequence>
<organism evidence="11 12">
    <name type="scientific">Methylomonas lenta</name>
    <dbReference type="NCBI Taxonomy" id="980561"/>
    <lineage>
        <taxon>Bacteria</taxon>
        <taxon>Pseudomonadati</taxon>
        <taxon>Pseudomonadota</taxon>
        <taxon>Gammaproteobacteria</taxon>
        <taxon>Methylococcales</taxon>
        <taxon>Methylococcaceae</taxon>
        <taxon>Methylomonas</taxon>
    </lineage>
</organism>
<dbReference type="PANTHER" id="PTHR30582">
    <property type="entry name" value="L,D-TRANSPEPTIDASE"/>
    <property type="match status" value="1"/>
</dbReference>
<comment type="similarity">
    <text evidence="2">Belongs to the YkuD family.</text>
</comment>
<keyword evidence="8 9" id="KW-0961">Cell wall biogenesis/degradation</keyword>
<dbReference type="GO" id="GO:0071972">
    <property type="term" value="F:peptidoglycan L,D-transpeptidase activity"/>
    <property type="evidence" value="ECO:0007669"/>
    <property type="project" value="TreeGrafter"/>
</dbReference>
<reference evidence="11 12" key="1">
    <citation type="submission" date="2016-03" db="EMBL/GenBank/DDBJ databases">
        <authorList>
            <person name="Ploux O."/>
        </authorList>
    </citation>
    <scope>NUCLEOTIDE SEQUENCE [LARGE SCALE GENOMIC DNA]</scope>
    <source>
        <strain evidence="11 12">R-45370</strain>
    </source>
</reference>
<dbReference type="SUPFAM" id="SSF141523">
    <property type="entry name" value="L,D-transpeptidase catalytic domain-like"/>
    <property type="match status" value="1"/>
</dbReference>
<dbReference type="OrthoDB" id="9787225at2"/>
<protein>
    <recommendedName>
        <fullName evidence="10">L,D-TPase catalytic domain-containing protein</fullName>
    </recommendedName>
</protein>
<keyword evidence="3" id="KW-0328">Glycosyltransferase</keyword>
<evidence type="ECO:0000256" key="2">
    <source>
        <dbReference type="ARBA" id="ARBA00005992"/>
    </source>
</evidence>
<evidence type="ECO:0000256" key="5">
    <source>
        <dbReference type="ARBA" id="ARBA00022801"/>
    </source>
</evidence>
<name>A0A177NR65_9GAMM</name>
<dbReference type="CDD" id="cd16913">
    <property type="entry name" value="YkuD_like"/>
    <property type="match status" value="1"/>
</dbReference>